<proteinExistence type="predicted"/>
<organism evidence="1 2">
    <name type="scientific">Orbilia oligospora</name>
    <name type="common">Nematode-trapping fungus</name>
    <name type="synonym">Arthrobotrys oligospora</name>
    <dbReference type="NCBI Taxonomy" id="2813651"/>
    <lineage>
        <taxon>Eukaryota</taxon>
        <taxon>Fungi</taxon>
        <taxon>Dikarya</taxon>
        <taxon>Ascomycota</taxon>
        <taxon>Pezizomycotina</taxon>
        <taxon>Orbiliomycetes</taxon>
        <taxon>Orbiliales</taxon>
        <taxon>Orbiliaceae</taxon>
        <taxon>Orbilia</taxon>
    </lineage>
</organism>
<evidence type="ECO:0000313" key="2">
    <source>
        <dbReference type="Proteomes" id="UP000297595"/>
    </source>
</evidence>
<evidence type="ECO:0000313" key="1">
    <source>
        <dbReference type="EMBL" id="TGJ64092.1"/>
    </source>
</evidence>
<dbReference type="Proteomes" id="UP000297595">
    <property type="component" value="Unassembled WGS sequence"/>
</dbReference>
<reference evidence="1 2" key="1">
    <citation type="submission" date="2019-03" db="EMBL/GenBank/DDBJ databases">
        <title>Nematode-trapping fungi genome.</title>
        <authorList>
            <person name="Vidal-Diez De Ulzurrun G."/>
        </authorList>
    </citation>
    <scope>NUCLEOTIDE SEQUENCE [LARGE SCALE GENOMIC DNA]</scope>
    <source>
        <strain evidence="1 2">TWF154</strain>
    </source>
</reference>
<dbReference type="AlphaFoldDB" id="A0A8H2DSF4"/>
<gene>
    <name evidence="1" type="ORF">EYR41_010169</name>
</gene>
<dbReference type="EMBL" id="SOZJ01000007">
    <property type="protein sequence ID" value="TGJ64092.1"/>
    <property type="molecule type" value="Genomic_DNA"/>
</dbReference>
<comment type="caution">
    <text evidence="1">The sequence shown here is derived from an EMBL/GenBank/DDBJ whole genome shotgun (WGS) entry which is preliminary data.</text>
</comment>
<sequence>MGLDWSPTSMTIDGSGVEKRARWKPLSLSKSLKDTRFNDESRDQWSPTHAYRSLLRNGK</sequence>
<accession>A0A8H2DSF4</accession>
<name>A0A8H2DSF4_ORBOL</name>
<protein>
    <submittedName>
        <fullName evidence="1">Uncharacterized protein</fullName>
    </submittedName>
</protein>